<feature type="region of interest" description="Disordered" evidence="1">
    <location>
        <begin position="1"/>
        <end position="32"/>
    </location>
</feature>
<gene>
    <name evidence="2" type="ORF">L249_8707</name>
</gene>
<organism evidence="2 3">
    <name type="scientific">Ophiocordyceps polyrhachis-furcata BCC 54312</name>
    <dbReference type="NCBI Taxonomy" id="1330021"/>
    <lineage>
        <taxon>Eukaryota</taxon>
        <taxon>Fungi</taxon>
        <taxon>Dikarya</taxon>
        <taxon>Ascomycota</taxon>
        <taxon>Pezizomycotina</taxon>
        <taxon>Sordariomycetes</taxon>
        <taxon>Hypocreomycetidae</taxon>
        <taxon>Hypocreales</taxon>
        <taxon>Ophiocordycipitaceae</taxon>
        <taxon>Ophiocordyceps</taxon>
    </lineage>
</organism>
<evidence type="ECO:0000313" key="2">
    <source>
        <dbReference type="EMBL" id="RCI10249.1"/>
    </source>
</evidence>
<evidence type="ECO:0000256" key="1">
    <source>
        <dbReference type="SAM" id="MobiDB-lite"/>
    </source>
</evidence>
<feature type="non-terminal residue" evidence="2">
    <location>
        <position position="1"/>
    </location>
</feature>
<sequence>VEEEEEEREEEEEEGKLEAISRLKQTETSRRRNMTFYSSTLTNLYIYVQDNDNIDRREEEEAVGQV</sequence>
<reference evidence="2 3" key="1">
    <citation type="journal article" date="2015" name="BMC Genomics">
        <title>Insights from the genome of Ophiocordyceps polyrhachis-furcata to pathogenicity and host specificity in insect fungi.</title>
        <authorList>
            <person name="Wichadakul D."/>
            <person name="Kobmoo N."/>
            <person name="Ingsriswang S."/>
            <person name="Tangphatsornruang S."/>
            <person name="Chantasingh D."/>
            <person name="Luangsa-ard J.J."/>
            <person name="Eurwilaichitr L."/>
        </authorList>
    </citation>
    <scope>NUCLEOTIDE SEQUENCE [LARGE SCALE GENOMIC DNA]</scope>
    <source>
        <strain evidence="2 3">BCC 54312</strain>
    </source>
</reference>
<keyword evidence="3" id="KW-1185">Reference proteome</keyword>
<name>A0A367L762_9HYPO</name>
<feature type="compositionally biased region" description="Basic and acidic residues" evidence="1">
    <location>
        <begin position="16"/>
        <end position="30"/>
    </location>
</feature>
<feature type="non-terminal residue" evidence="2">
    <location>
        <position position="66"/>
    </location>
</feature>
<dbReference type="AlphaFoldDB" id="A0A367L762"/>
<evidence type="ECO:0000313" key="3">
    <source>
        <dbReference type="Proteomes" id="UP000253664"/>
    </source>
</evidence>
<accession>A0A367L762</accession>
<dbReference type="Proteomes" id="UP000253664">
    <property type="component" value="Unassembled WGS sequence"/>
</dbReference>
<feature type="compositionally biased region" description="Acidic residues" evidence="1">
    <location>
        <begin position="1"/>
        <end position="15"/>
    </location>
</feature>
<protein>
    <submittedName>
        <fullName evidence="2">Uncharacterized protein</fullName>
    </submittedName>
</protein>
<comment type="caution">
    <text evidence="2">The sequence shown here is derived from an EMBL/GenBank/DDBJ whole genome shotgun (WGS) entry which is preliminary data.</text>
</comment>
<dbReference type="EMBL" id="LKCN02000013">
    <property type="protein sequence ID" value="RCI10249.1"/>
    <property type="molecule type" value="Genomic_DNA"/>
</dbReference>
<proteinExistence type="predicted"/>